<protein>
    <submittedName>
        <fullName evidence="1">Uncharacterized protein</fullName>
    </submittedName>
</protein>
<dbReference type="Proteomes" id="UP000293568">
    <property type="component" value="Chromosome"/>
</dbReference>
<dbReference type="EMBL" id="CP035492">
    <property type="protein sequence ID" value="QAY66573.1"/>
    <property type="molecule type" value="Genomic_DNA"/>
</dbReference>
<reference evidence="1 2" key="1">
    <citation type="submission" date="2019-01" db="EMBL/GenBank/DDBJ databases">
        <title>Genome sequencing of strain FW100M-2.</title>
        <authorList>
            <person name="Heo J."/>
            <person name="Kim S.-J."/>
            <person name="Kim J.-S."/>
            <person name="Hong S.-B."/>
            <person name="Kwon S.-W."/>
        </authorList>
    </citation>
    <scope>NUCLEOTIDE SEQUENCE [LARGE SCALE GENOMIC DNA]</scope>
    <source>
        <strain evidence="1 2">FW100M-2</strain>
    </source>
</reference>
<name>A0A4P6EWJ6_9BACL</name>
<gene>
    <name evidence="1" type="ORF">ET464_09315</name>
</gene>
<accession>A0A4P6EWJ6</accession>
<evidence type="ECO:0000313" key="2">
    <source>
        <dbReference type="Proteomes" id="UP000293568"/>
    </source>
</evidence>
<keyword evidence="2" id="KW-1185">Reference proteome</keyword>
<dbReference type="OrthoDB" id="2580324at2"/>
<dbReference type="RefSeq" id="WP_129440284.1">
    <property type="nucleotide sequence ID" value="NZ_CP035492.1"/>
</dbReference>
<evidence type="ECO:0000313" key="1">
    <source>
        <dbReference type="EMBL" id="QAY66573.1"/>
    </source>
</evidence>
<dbReference type="KEGG" id="pprt:ET464_09315"/>
<sequence length="342" mass="37464">MRAANVFLLDEEGLALLLKLIYRRMEMDITSEHQELIQLQAKQNELSQKSGLFNSLNKMHKDQAFSKVQERLLRKQAWRDSWSFRYMEPMSESLKPKSAEDLIVEYLRTPEEQAQLFLIVQEAILTPLYQPFDKIEGAGEEKDPKESVEEISRICGLEKHGKKIVEGTADLLKEMKLDGSSLLEKGIYAFISESETAAALAMPGVAQAIGGVLGRSGTAAAASGIVMLAGGSIAVGRLGEEEGPAALIGGSGIEEAVASGACGSLLNSLALEVIGLQVSKTVNYIRYLQQSNSSVLLLEQAQQLFLDFKQQAEREMVINRMLEKKKALHLTAVLTAGLKAIL</sequence>
<proteinExistence type="predicted"/>
<dbReference type="AlphaFoldDB" id="A0A4P6EWJ6"/>
<organism evidence="1 2">
    <name type="scientific">Paenibacillus protaetiae</name>
    <dbReference type="NCBI Taxonomy" id="2509456"/>
    <lineage>
        <taxon>Bacteria</taxon>
        <taxon>Bacillati</taxon>
        <taxon>Bacillota</taxon>
        <taxon>Bacilli</taxon>
        <taxon>Bacillales</taxon>
        <taxon>Paenibacillaceae</taxon>
        <taxon>Paenibacillus</taxon>
    </lineage>
</organism>